<organism evidence="2 3">
    <name type="scientific">Vibrio anguillarum</name>
    <name type="common">Listonella anguillarum</name>
    <dbReference type="NCBI Taxonomy" id="55601"/>
    <lineage>
        <taxon>Bacteria</taxon>
        <taxon>Pseudomonadati</taxon>
        <taxon>Pseudomonadota</taxon>
        <taxon>Gammaproteobacteria</taxon>
        <taxon>Vibrionales</taxon>
        <taxon>Vibrionaceae</taxon>
        <taxon>Vibrio</taxon>
    </lineage>
</organism>
<feature type="transmembrane region" description="Helical" evidence="1">
    <location>
        <begin position="112"/>
        <end position="132"/>
    </location>
</feature>
<keyword evidence="1" id="KW-0472">Membrane</keyword>
<keyword evidence="1" id="KW-1133">Transmembrane helix</keyword>
<dbReference type="RefSeq" id="WP_095661226.1">
    <property type="nucleotide sequence ID" value="NZ_CP023054.1"/>
</dbReference>
<gene>
    <name evidence="2" type="ORF">ERJ77_20590</name>
</gene>
<dbReference type="AlphaFoldDB" id="A0AAW4BIJ6"/>
<keyword evidence="1" id="KW-0812">Transmembrane</keyword>
<name>A0AAW4BIJ6_VIBAN</name>
<evidence type="ECO:0000313" key="2">
    <source>
        <dbReference type="EMBL" id="MBF4436842.1"/>
    </source>
</evidence>
<accession>A0AAW4BIJ6</accession>
<dbReference type="Proteomes" id="UP000786185">
    <property type="component" value="Unassembled WGS sequence"/>
</dbReference>
<protein>
    <submittedName>
        <fullName evidence="2">Uncharacterized protein</fullName>
    </submittedName>
</protein>
<dbReference type="EMBL" id="SCLC01000409">
    <property type="protein sequence ID" value="MBF4436842.1"/>
    <property type="molecule type" value="Genomic_DNA"/>
</dbReference>
<proteinExistence type="predicted"/>
<sequence length="141" mass="16293">MLNFLLGRSSFHKKKQVIDSIREFDRFDDAEGVEEADALLIFKSDTQQCWLVFTSLRMYFVIDDAEQSLLKPMWARDKENMVVDSRIDLHIKDEKYSKETGKLYFGQMNNGIFYTLSLFSDVGLPGIILALANKHFIKGKG</sequence>
<comment type="caution">
    <text evidence="2">The sequence shown here is derived from an EMBL/GenBank/DDBJ whole genome shotgun (WGS) entry which is preliminary data.</text>
</comment>
<evidence type="ECO:0000256" key="1">
    <source>
        <dbReference type="SAM" id="Phobius"/>
    </source>
</evidence>
<evidence type="ECO:0000313" key="3">
    <source>
        <dbReference type="Proteomes" id="UP000786185"/>
    </source>
</evidence>
<reference evidence="2" key="1">
    <citation type="journal article" date="2021" name="PeerJ">
        <title>Analysis of 44 Vibrio anguillarum genomes reveals high genetic diversity.</title>
        <authorList>
            <person name="Hansen M.J."/>
            <person name="Dalsgaard I."/>
        </authorList>
    </citation>
    <scope>NUCLEOTIDE SEQUENCE</scope>
    <source>
        <strain evidence="2">850617-1/1</strain>
    </source>
</reference>